<dbReference type="PANTHER" id="PTHR10039:SF17">
    <property type="entry name" value="FUNGAL STAND N-TERMINAL GOODBYE DOMAIN-CONTAINING PROTEIN-RELATED"/>
    <property type="match status" value="1"/>
</dbReference>
<keyword evidence="4" id="KW-1185">Reference proteome</keyword>
<dbReference type="SUPFAM" id="SSF52540">
    <property type="entry name" value="P-loop containing nucleoside triphosphate hydrolases"/>
    <property type="match status" value="1"/>
</dbReference>
<evidence type="ECO:0000259" key="2">
    <source>
        <dbReference type="Pfam" id="PF24883"/>
    </source>
</evidence>
<dbReference type="InterPro" id="IPR056884">
    <property type="entry name" value="NPHP3-like_N"/>
</dbReference>
<accession>A0AAW0AEZ2</accession>
<dbReference type="InterPro" id="IPR027417">
    <property type="entry name" value="P-loop_NTPase"/>
</dbReference>
<evidence type="ECO:0000313" key="3">
    <source>
        <dbReference type="EMBL" id="KAK7007557.1"/>
    </source>
</evidence>
<dbReference type="Pfam" id="PF24883">
    <property type="entry name" value="NPHP3_N"/>
    <property type="match status" value="1"/>
</dbReference>
<reference evidence="3 4" key="1">
    <citation type="journal article" date="2024" name="J Genomics">
        <title>Draft genome sequencing and assembly of Favolaschia claudopus CIRM-BRFM 2984 isolated from oak limbs.</title>
        <authorList>
            <person name="Navarro D."/>
            <person name="Drula E."/>
            <person name="Chaduli D."/>
            <person name="Cazenave R."/>
            <person name="Ahrendt S."/>
            <person name="Wang J."/>
            <person name="Lipzen A."/>
            <person name="Daum C."/>
            <person name="Barry K."/>
            <person name="Grigoriev I.V."/>
            <person name="Favel A."/>
            <person name="Rosso M.N."/>
            <person name="Martin F."/>
        </authorList>
    </citation>
    <scope>NUCLEOTIDE SEQUENCE [LARGE SCALE GENOMIC DNA]</scope>
    <source>
        <strain evidence="3 4">CIRM-BRFM 2984</strain>
    </source>
</reference>
<name>A0AAW0AEZ2_9AGAR</name>
<dbReference type="EMBL" id="JAWWNJ010000070">
    <property type="protein sequence ID" value="KAK7007557.1"/>
    <property type="molecule type" value="Genomic_DNA"/>
</dbReference>
<proteinExistence type="predicted"/>
<evidence type="ECO:0000256" key="1">
    <source>
        <dbReference type="ARBA" id="ARBA00022737"/>
    </source>
</evidence>
<comment type="caution">
    <text evidence="3">The sequence shown here is derived from an EMBL/GenBank/DDBJ whole genome shotgun (WGS) entry which is preliminary data.</text>
</comment>
<evidence type="ECO:0000313" key="4">
    <source>
        <dbReference type="Proteomes" id="UP001362999"/>
    </source>
</evidence>
<gene>
    <name evidence="3" type="ORF">R3P38DRAFT_1656531</name>
</gene>
<dbReference type="PANTHER" id="PTHR10039">
    <property type="entry name" value="AMELOGENIN"/>
    <property type="match status" value="1"/>
</dbReference>
<sequence length="894" mass="102399">MYNFRMRRRSGGTKTDPLPEYLSVLKDGFALLIDRTERCLDGTPFKIPISVINTALKLANDISDNKNDLQLLCQNIACQLAIVNGNLTQPESTESRDLIARFSRELKQELDAVGALANRGILRRILKTDADARAIADAFRRIDNRLNVFHLSLSIEINRKLDCANVEAALVKLYEASSNEASYDWGNNYDRPSCHPKTREEYLSQLEAWSQEKPWNRPGIFWMYGPAGTGKSAIVQSFCEQLHCKDQLGASFFFKRDHPSRSNAMKVFPTLAYHLATVSPELRVAIASSIREDPAVFSKSLAIQLQKLIVSPCQTATLALPLVIAIDGLDECKGEESQQEILHCLRTAYDDLKSQLLILIASRPEPEIRSIFEETHLMFAQNLEIHGSQDDVRTYLVDEFQRIRETYQSLHAAPMSWPGNDVVERYVEQSSGHFVYASTVVRFIDDKDWNPEERLRVIRKIETQPPFSTSPFSTLDQLYTGILADVPNRPRLLRILTLIAAGLQLSLVHIGQLLELERTDIRTTLRRLHSLIYIPPTVGGEEDMDDYITVHHASFLDFLNDPARSTQFHFNSAARHSLALHILKVFSEPSEIGSLLAGEHVFWSLHFEFITTTYLSPDMIHSLRQINLDLLFVRRGFGEISKWLEQQNAPVDLTRQWGGYATIADLEEVLALHFSQPRSKQDVDYSIPEALEIQVVSPTLVRIIQTWILIRATSSMSSHRNLIITRWVLDYSWDEMQTAIAPICFLKGESDIRYLCCDIRYLCWKISSPARIQELHLDQTLQILAKRCIQVICLQLQRRKAWWETSIHIVRVCSPTIELLEAVLRLVTTENLEYLSKEYSIHIHNIVVWLEAHPDAPLHLVERVKAFAKPEYFKHCDAKWKKWKKYTGLEGSRS</sequence>
<dbReference type="AlphaFoldDB" id="A0AAW0AEZ2"/>
<organism evidence="3 4">
    <name type="scientific">Favolaschia claudopus</name>
    <dbReference type="NCBI Taxonomy" id="2862362"/>
    <lineage>
        <taxon>Eukaryota</taxon>
        <taxon>Fungi</taxon>
        <taxon>Dikarya</taxon>
        <taxon>Basidiomycota</taxon>
        <taxon>Agaricomycotina</taxon>
        <taxon>Agaricomycetes</taxon>
        <taxon>Agaricomycetidae</taxon>
        <taxon>Agaricales</taxon>
        <taxon>Marasmiineae</taxon>
        <taxon>Mycenaceae</taxon>
        <taxon>Favolaschia</taxon>
    </lineage>
</organism>
<dbReference type="Proteomes" id="UP001362999">
    <property type="component" value="Unassembled WGS sequence"/>
</dbReference>
<dbReference type="Gene3D" id="3.40.50.300">
    <property type="entry name" value="P-loop containing nucleotide triphosphate hydrolases"/>
    <property type="match status" value="1"/>
</dbReference>
<protein>
    <recommendedName>
        <fullName evidence="2">Nephrocystin 3-like N-terminal domain-containing protein</fullName>
    </recommendedName>
</protein>
<feature type="domain" description="Nephrocystin 3-like N-terminal" evidence="2">
    <location>
        <begin position="206"/>
        <end position="363"/>
    </location>
</feature>
<keyword evidence="1" id="KW-0677">Repeat</keyword>